<keyword evidence="1" id="KW-1133">Transmembrane helix</keyword>
<gene>
    <name evidence="2" type="ORF">ACFQ4H_13060</name>
</gene>
<accession>A0ABW3YCZ8</accession>
<feature type="transmembrane region" description="Helical" evidence="1">
    <location>
        <begin position="332"/>
        <end position="353"/>
    </location>
</feature>
<keyword evidence="1" id="KW-0472">Membrane</keyword>
<feature type="transmembrane region" description="Helical" evidence="1">
    <location>
        <begin position="215"/>
        <end position="233"/>
    </location>
</feature>
<feature type="transmembrane region" description="Helical" evidence="1">
    <location>
        <begin position="17"/>
        <end position="39"/>
    </location>
</feature>
<keyword evidence="3" id="KW-1185">Reference proteome</keyword>
<dbReference type="EMBL" id="JBHTMP010000016">
    <property type="protein sequence ID" value="MFD1322024.1"/>
    <property type="molecule type" value="Genomic_DNA"/>
</dbReference>
<name>A0ABW3YCZ8_9ACTN</name>
<evidence type="ECO:0000313" key="3">
    <source>
        <dbReference type="Proteomes" id="UP001597260"/>
    </source>
</evidence>
<evidence type="ECO:0000313" key="2">
    <source>
        <dbReference type="EMBL" id="MFD1322024.1"/>
    </source>
</evidence>
<organism evidence="2 3">
    <name type="scientific">Micromonospora sonneratiae</name>
    <dbReference type="NCBI Taxonomy" id="1184706"/>
    <lineage>
        <taxon>Bacteria</taxon>
        <taxon>Bacillati</taxon>
        <taxon>Actinomycetota</taxon>
        <taxon>Actinomycetes</taxon>
        <taxon>Micromonosporales</taxon>
        <taxon>Micromonosporaceae</taxon>
        <taxon>Micromonospora</taxon>
    </lineage>
</organism>
<keyword evidence="1" id="KW-0812">Transmembrane</keyword>
<feature type="transmembrane region" description="Helical" evidence="1">
    <location>
        <begin position="116"/>
        <end position="132"/>
    </location>
</feature>
<dbReference type="Proteomes" id="UP001597260">
    <property type="component" value="Unassembled WGS sequence"/>
</dbReference>
<feature type="transmembrane region" description="Helical" evidence="1">
    <location>
        <begin position="191"/>
        <end position="208"/>
    </location>
</feature>
<proteinExistence type="predicted"/>
<feature type="transmembrane region" description="Helical" evidence="1">
    <location>
        <begin position="291"/>
        <end position="311"/>
    </location>
</feature>
<comment type="caution">
    <text evidence="2">The sequence shown here is derived from an EMBL/GenBank/DDBJ whole genome shotgun (WGS) entry which is preliminary data.</text>
</comment>
<evidence type="ECO:0008006" key="4">
    <source>
        <dbReference type="Google" id="ProtNLM"/>
    </source>
</evidence>
<feature type="transmembrane region" description="Helical" evidence="1">
    <location>
        <begin position="92"/>
        <end position="110"/>
    </location>
</feature>
<protein>
    <recommendedName>
        <fullName evidence="4">4-amino-4-deoxy-L-arabinose transferase</fullName>
    </recommendedName>
</protein>
<feature type="transmembrane region" description="Helical" evidence="1">
    <location>
        <begin position="397"/>
        <end position="421"/>
    </location>
</feature>
<feature type="transmembrane region" description="Helical" evidence="1">
    <location>
        <begin position="365"/>
        <end position="385"/>
    </location>
</feature>
<reference evidence="3" key="1">
    <citation type="journal article" date="2019" name="Int. J. Syst. Evol. Microbiol.">
        <title>The Global Catalogue of Microorganisms (GCM) 10K type strain sequencing project: providing services to taxonomists for standard genome sequencing and annotation.</title>
        <authorList>
            <consortium name="The Broad Institute Genomics Platform"/>
            <consortium name="The Broad Institute Genome Sequencing Center for Infectious Disease"/>
            <person name="Wu L."/>
            <person name="Ma J."/>
        </authorList>
    </citation>
    <scope>NUCLEOTIDE SEQUENCE [LARGE SCALE GENOMIC DNA]</scope>
    <source>
        <strain evidence="3">JCM 31037</strain>
    </source>
</reference>
<evidence type="ECO:0000256" key="1">
    <source>
        <dbReference type="SAM" id="Phobius"/>
    </source>
</evidence>
<dbReference type="RefSeq" id="WP_377570502.1">
    <property type="nucleotide sequence ID" value="NZ_JBHTMP010000016.1"/>
</dbReference>
<sequence length="540" mass="58514">MAVRQTRWARLRLDRPAWVALALGLVGIGYRLVLTLLTVPGSNSDEATFGLVAAHIAEGRSLPVFLYGQHYMGTFESYLAAALFALLEPSWFALRLPLLLLYAAFVYLVHRLTRRLYSPWLATFTVGLLALGSERVVRDQLTAVGGRPEIKPAVVLLLLIAVGLGQHRIRHSRLVVGGFGLLAGLSLWDDWLVLPYLAVVGVVLLIACGRQLLGWSGVLLVGGFVLGLLPLIVDNLTAPPGQDSLSVLQQLSDGESEPASWGDRVRGSVLTGIPLATGLCPSEGCAPWQAWWGPLYLALLLVAAILAAVGIRRPGGTAATDTGSAGATAGRRIVYVAQFALVVGAALTVLSYARNALAATAPLATARYLSVLQISLPAVLWPLWLAARRWRRPTHRVLAAVSTTILAAVTAFMLFTTVTLVRQIGSIRAEERSARELARFAERAGLRHVYGEYWTCNRLIFNSRERVICAVLGDDLRPGQNRYAPYATEVQGADRPAFIFETGGPADVAFQDYLREIGVPAKVTEVDGYRVYQPETTVRP</sequence>